<feature type="domain" description="SpoVT-AbrB" evidence="8">
    <location>
        <begin position="76"/>
        <end position="119"/>
    </location>
</feature>
<name>A0ABY6FVQ3_9MICC</name>
<dbReference type="InterPro" id="IPR037914">
    <property type="entry name" value="SpoVT-AbrB_sf"/>
</dbReference>
<comment type="subcellular location">
    <subcellularLocation>
        <location evidence="7">Cytoplasm</location>
        <location evidence="7">Nucleoid</location>
    </subcellularLocation>
</comment>
<dbReference type="InterPro" id="IPR020603">
    <property type="entry name" value="MraZ_dom"/>
</dbReference>
<comment type="similarity">
    <text evidence="7">Belongs to the MraZ family.</text>
</comment>
<evidence type="ECO:0000259" key="8">
    <source>
        <dbReference type="PROSITE" id="PS51740"/>
    </source>
</evidence>
<dbReference type="Proteomes" id="UP001063368">
    <property type="component" value="Chromosome"/>
</dbReference>
<dbReference type="PROSITE" id="PS51740">
    <property type="entry name" value="SPOVT_ABRB"/>
    <property type="match status" value="2"/>
</dbReference>
<dbReference type="InterPro" id="IPR035644">
    <property type="entry name" value="MraZ_C"/>
</dbReference>
<keyword evidence="6 7" id="KW-0804">Transcription</keyword>
<keyword evidence="4 7" id="KW-0805">Transcription regulation</keyword>
<reference evidence="9" key="1">
    <citation type="submission" date="2022-09" db="EMBL/GenBank/DDBJ databases">
        <authorList>
            <person name="Li D."/>
            <person name="Cheng J."/>
            <person name="Li Y."/>
        </authorList>
    </citation>
    <scope>NUCLEOTIDE SEQUENCE</scope>
    <source>
        <strain evidence="9">DL</strain>
    </source>
</reference>
<keyword evidence="3" id="KW-0677">Repeat</keyword>
<dbReference type="HAMAP" id="MF_01008">
    <property type="entry name" value="MraZ"/>
    <property type="match status" value="1"/>
</dbReference>
<evidence type="ECO:0000256" key="5">
    <source>
        <dbReference type="ARBA" id="ARBA00023125"/>
    </source>
</evidence>
<dbReference type="Pfam" id="PF02381">
    <property type="entry name" value="MraZ"/>
    <property type="match status" value="2"/>
</dbReference>
<evidence type="ECO:0000256" key="7">
    <source>
        <dbReference type="HAMAP-Rule" id="MF_01008"/>
    </source>
</evidence>
<sequence length="143" mass="16234">MFLGTHSPRLDEKGRLILPAKFRDELAEGLVLTRGQERCIYVFSQKEFEKVHEQMRQAPLSSRQARDYIRVFLSGASDEVPDKQGRVTIPPALRSYAGLGRELAVIGAGTRAEIWDATAWQEYLEEQENAFSETDEDTMPGIF</sequence>
<evidence type="ECO:0000256" key="3">
    <source>
        <dbReference type="ARBA" id="ARBA00022737"/>
    </source>
</evidence>
<evidence type="ECO:0000256" key="4">
    <source>
        <dbReference type="ARBA" id="ARBA00023015"/>
    </source>
</evidence>
<dbReference type="EMBL" id="CP106856">
    <property type="protein sequence ID" value="UYB37310.1"/>
    <property type="molecule type" value="Genomic_DNA"/>
</dbReference>
<dbReference type="NCBIfam" id="TIGR00242">
    <property type="entry name" value="division/cell wall cluster transcriptional repressor MraZ"/>
    <property type="match status" value="1"/>
</dbReference>
<dbReference type="CDD" id="cd16321">
    <property type="entry name" value="MraZ_C"/>
    <property type="match status" value="1"/>
</dbReference>
<evidence type="ECO:0000256" key="2">
    <source>
        <dbReference type="ARBA" id="ARBA00022490"/>
    </source>
</evidence>
<dbReference type="Gene3D" id="3.40.1550.20">
    <property type="entry name" value="Transcriptional regulator MraZ domain"/>
    <property type="match status" value="1"/>
</dbReference>
<protein>
    <recommendedName>
        <fullName evidence="1 7">Transcriptional regulator MraZ</fullName>
    </recommendedName>
</protein>
<dbReference type="SUPFAM" id="SSF89447">
    <property type="entry name" value="AbrB/MazE/MraZ-like"/>
    <property type="match status" value="1"/>
</dbReference>
<keyword evidence="5 7" id="KW-0238">DNA-binding</keyword>
<dbReference type="InterPro" id="IPR038619">
    <property type="entry name" value="MraZ_sf"/>
</dbReference>
<dbReference type="RefSeq" id="WP_091605672.1">
    <property type="nucleotide sequence ID" value="NZ_BAAAKG010000002.1"/>
</dbReference>
<comment type="subunit">
    <text evidence="7">Forms oligomers.</text>
</comment>
<evidence type="ECO:0000256" key="6">
    <source>
        <dbReference type="ARBA" id="ARBA00023163"/>
    </source>
</evidence>
<evidence type="ECO:0000313" key="10">
    <source>
        <dbReference type="Proteomes" id="UP001063368"/>
    </source>
</evidence>
<gene>
    <name evidence="7 9" type="primary">mraZ</name>
    <name evidence="9" type="ORF">N9A08_06615</name>
</gene>
<dbReference type="PANTHER" id="PTHR34701:SF1">
    <property type="entry name" value="TRANSCRIPTIONAL REGULATOR MRAZ"/>
    <property type="match status" value="1"/>
</dbReference>
<evidence type="ECO:0000256" key="1">
    <source>
        <dbReference type="ARBA" id="ARBA00013860"/>
    </source>
</evidence>
<keyword evidence="2 7" id="KW-0963">Cytoplasm</keyword>
<dbReference type="CDD" id="cd16320">
    <property type="entry name" value="MraZ_N"/>
    <property type="match status" value="1"/>
</dbReference>
<dbReference type="InterPro" id="IPR035642">
    <property type="entry name" value="MraZ_N"/>
</dbReference>
<organism evidence="9 10">
    <name type="scientific">Arthrobacter koreensis</name>
    <dbReference type="NCBI Taxonomy" id="199136"/>
    <lineage>
        <taxon>Bacteria</taxon>
        <taxon>Bacillati</taxon>
        <taxon>Actinomycetota</taxon>
        <taxon>Actinomycetes</taxon>
        <taxon>Micrococcales</taxon>
        <taxon>Micrococcaceae</taxon>
        <taxon>Arthrobacter</taxon>
    </lineage>
</organism>
<dbReference type="PANTHER" id="PTHR34701">
    <property type="entry name" value="TRANSCRIPTIONAL REGULATOR MRAZ"/>
    <property type="match status" value="1"/>
</dbReference>
<dbReference type="InterPro" id="IPR003444">
    <property type="entry name" value="MraZ"/>
</dbReference>
<feature type="domain" description="SpoVT-AbrB" evidence="8">
    <location>
        <begin position="5"/>
        <end position="47"/>
    </location>
</feature>
<proteinExistence type="inferred from homology"/>
<keyword evidence="10" id="KW-1185">Reference proteome</keyword>
<accession>A0ABY6FVQ3</accession>
<dbReference type="GeneID" id="95607108"/>
<dbReference type="InterPro" id="IPR007159">
    <property type="entry name" value="SpoVT-AbrB_dom"/>
</dbReference>
<evidence type="ECO:0000313" key="9">
    <source>
        <dbReference type="EMBL" id="UYB37310.1"/>
    </source>
</evidence>